<keyword evidence="3" id="KW-1185">Reference proteome</keyword>
<proteinExistence type="predicted"/>
<dbReference type="Proteomes" id="UP000658980">
    <property type="component" value="Unassembled WGS sequence"/>
</dbReference>
<comment type="caution">
    <text evidence="2">The sequence shown here is derived from an EMBL/GenBank/DDBJ whole genome shotgun (WGS) entry which is preliminary data.</text>
</comment>
<dbReference type="EMBL" id="JACSPU010000001">
    <property type="protein sequence ID" value="MBD8014121.1"/>
    <property type="molecule type" value="Genomic_DNA"/>
</dbReference>
<feature type="transmembrane region" description="Helical" evidence="1">
    <location>
        <begin position="65"/>
        <end position="84"/>
    </location>
</feature>
<evidence type="ECO:0000313" key="3">
    <source>
        <dbReference type="Proteomes" id="UP000658980"/>
    </source>
</evidence>
<dbReference type="RefSeq" id="WP_191714312.1">
    <property type="nucleotide sequence ID" value="NZ_JACSPU010000001.1"/>
</dbReference>
<evidence type="ECO:0000313" key="2">
    <source>
        <dbReference type="EMBL" id="MBD8014121.1"/>
    </source>
</evidence>
<keyword evidence="1" id="KW-0812">Transmembrane</keyword>
<keyword evidence="1" id="KW-1133">Transmembrane helix</keyword>
<accession>A0ABR8WBP5</accession>
<evidence type="ECO:0000256" key="1">
    <source>
        <dbReference type="SAM" id="Phobius"/>
    </source>
</evidence>
<gene>
    <name evidence="2" type="ORF">H9630_04745</name>
</gene>
<protein>
    <submittedName>
        <fullName evidence="2">Uncharacterized protein</fullName>
    </submittedName>
</protein>
<sequence length="121" mass="13630">MNAVQWISPFSTDFTFSSLMQEHQAILIIGLLILFVSVVLRAGRFVIAQAVLLALFFVITETLSNPLYLVLVILQVLFGIWMIWKVKAAVDTSFYRHSEKTHLRPHDITKGGNAGTGHLLY</sequence>
<reference evidence="2 3" key="1">
    <citation type="submission" date="2020-08" db="EMBL/GenBank/DDBJ databases">
        <title>A Genomic Blueprint of the Chicken Gut Microbiome.</title>
        <authorList>
            <person name="Gilroy R."/>
            <person name="Ravi A."/>
            <person name="Getino M."/>
            <person name="Pursley I."/>
            <person name="Horton D.L."/>
            <person name="Alikhan N.-F."/>
            <person name="Baker D."/>
            <person name="Gharbi K."/>
            <person name="Hall N."/>
            <person name="Watson M."/>
            <person name="Adriaenssens E.M."/>
            <person name="Foster-Nyarko E."/>
            <person name="Jarju S."/>
            <person name="Secka A."/>
            <person name="Antonio M."/>
            <person name="Oren A."/>
            <person name="Chaudhuri R."/>
            <person name="La Ragione R.M."/>
            <person name="Hildebrand F."/>
            <person name="Pallen M.J."/>
        </authorList>
    </citation>
    <scope>NUCLEOTIDE SEQUENCE [LARGE SCALE GENOMIC DNA]</scope>
    <source>
        <strain evidence="2 3">Sa1BUA13</strain>
    </source>
</reference>
<keyword evidence="1" id="KW-0472">Membrane</keyword>
<name>A0ABR8WBP5_9BACL</name>
<feature type="transmembrane region" description="Helical" evidence="1">
    <location>
        <begin position="26"/>
        <end position="59"/>
    </location>
</feature>
<organism evidence="2 3">
    <name type="scientific">Planococcus wigleyi</name>
    <dbReference type="NCBI Taxonomy" id="2762216"/>
    <lineage>
        <taxon>Bacteria</taxon>
        <taxon>Bacillati</taxon>
        <taxon>Bacillota</taxon>
        <taxon>Bacilli</taxon>
        <taxon>Bacillales</taxon>
        <taxon>Caryophanaceae</taxon>
        <taxon>Planococcus</taxon>
    </lineage>
</organism>